<dbReference type="EMBL" id="GEGO01001313">
    <property type="protein sequence ID" value="JAR94091.1"/>
    <property type="molecule type" value="Transcribed_RNA"/>
</dbReference>
<name>A0A147BTL4_IXORI</name>
<reference evidence="3" key="1">
    <citation type="journal article" date="2018" name="PLoS Negl. Trop. Dis.">
        <title>Sialome diversity of ticks revealed by RNAseq of single tick salivary glands.</title>
        <authorList>
            <person name="Perner J."/>
            <person name="Kropackova S."/>
            <person name="Kopacek P."/>
            <person name="Ribeiro J.M."/>
        </authorList>
    </citation>
    <scope>NUCLEOTIDE SEQUENCE</scope>
    <source>
        <strain evidence="3">Siblings of single egg batch collected in Ceske Budejovice</strain>
        <tissue evidence="3">Salivary glands</tissue>
    </source>
</reference>
<feature type="compositionally biased region" description="Basic residues" evidence="1">
    <location>
        <begin position="45"/>
        <end position="56"/>
    </location>
</feature>
<sequence>MAFLSICFFINPLYSVPLGGAGKQGQNIWHSEPRQARTGHGSKLLQKKPAQKRKCVQTKMLGPARHRTISGQVKCRNNPTTVRRRNGRRMRRKAPGMSCYKFIIGLAL</sequence>
<protein>
    <submittedName>
        <fullName evidence="3">Putative secreted protein</fullName>
    </submittedName>
</protein>
<keyword evidence="2" id="KW-0732">Signal</keyword>
<organism evidence="3">
    <name type="scientific">Ixodes ricinus</name>
    <name type="common">Common tick</name>
    <name type="synonym">Acarus ricinus</name>
    <dbReference type="NCBI Taxonomy" id="34613"/>
    <lineage>
        <taxon>Eukaryota</taxon>
        <taxon>Metazoa</taxon>
        <taxon>Ecdysozoa</taxon>
        <taxon>Arthropoda</taxon>
        <taxon>Chelicerata</taxon>
        <taxon>Arachnida</taxon>
        <taxon>Acari</taxon>
        <taxon>Parasitiformes</taxon>
        <taxon>Ixodida</taxon>
        <taxon>Ixodoidea</taxon>
        <taxon>Ixodidae</taxon>
        <taxon>Ixodinae</taxon>
        <taxon>Ixodes</taxon>
    </lineage>
</organism>
<evidence type="ECO:0000313" key="3">
    <source>
        <dbReference type="EMBL" id="JAR94091.1"/>
    </source>
</evidence>
<evidence type="ECO:0000256" key="2">
    <source>
        <dbReference type="SAM" id="SignalP"/>
    </source>
</evidence>
<feature type="signal peptide" evidence="2">
    <location>
        <begin position="1"/>
        <end position="15"/>
    </location>
</feature>
<feature type="chain" id="PRO_5013266523" evidence="2">
    <location>
        <begin position="16"/>
        <end position="108"/>
    </location>
</feature>
<dbReference type="AlphaFoldDB" id="A0A147BTL4"/>
<proteinExistence type="predicted"/>
<accession>A0A147BTL4</accession>
<evidence type="ECO:0000256" key="1">
    <source>
        <dbReference type="SAM" id="MobiDB-lite"/>
    </source>
</evidence>
<feature type="region of interest" description="Disordered" evidence="1">
    <location>
        <begin position="33"/>
        <end position="56"/>
    </location>
</feature>